<dbReference type="GO" id="GO:0051315">
    <property type="term" value="P:attachment of mitotic spindle microtubules to kinetochore"/>
    <property type="evidence" value="ECO:0007669"/>
    <property type="project" value="TreeGrafter"/>
</dbReference>
<keyword evidence="1" id="KW-0175">Coiled coil</keyword>
<organism evidence="4 5">
    <name type="scientific">Pseudozyma flocculosa PF-1</name>
    <dbReference type="NCBI Taxonomy" id="1277687"/>
    <lineage>
        <taxon>Eukaryota</taxon>
        <taxon>Fungi</taxon>
        <taxon>Dikarya</taxon>
        <taxon>Basidiomycota</taxon>
        <taxon>Ustilaginomycotina</taxon>
        <taxon>Ustilaginomycetes</taxon>
        <taxon>Ustilaginales</taxon>
        <taxon>Ustilaginaceae</taxon>
        <taxon>Pseudozyma</taxon>
    </lineage>
</organism>
<dbReference type="OrthoDB" id="18959at2759"/>
<feature type="compositionally biased region" description="Basic residues" evidence="2">
    <location>
        <begin position="10"/>
        <end position="21"/>
    </location>
</feature>
<evidence type="ECO:0000256" key="1">
    <source>
        <dbReference type="SAM" id="Coils"/>
    </source>
</evidence>
<dbReference type="EMBL" id="KE361644">
    <property type="protein sequence ID" value="EPQ26548.1"/>
    <property type="molecule type" value="Genomic_DNA"/>
</dbReference>
<dbReference type="InterPro" id="IPR037475">
    <property type="entry name" value="Sos7"/>
</dbReference>
<protein>
    <recommendedName>
        <fullName evidence="3">Kinetochore protein Sos7 coiled-coil domain-containing protein</fullName>
    </recommendedName>
</protein>
<dbReference type="AlphaFoldDB" id="A0A061H2D4"/>
<name>A0A061H2D4_9BASI</name>
<gene>
    <name evidence="4" type="ORF">PFL1_05870</name>
</gene>
<feature type="compositionally biased region" description="Polar residues" evidence="2">
    <location>
        <begin position="47"/>
        <end position="57"/>
    </location>
</feature>
<feature type="coiled-coil region" evidence="1">
    <location>
        <begin position="223"/>
        <end position="338"/>
    </location>
</feature>
<dbReference type="Proteomes" id="UP000053664">
    <property type="component" value="Unassembled WGS sequence"/>
</dbReference>
<dbReference type="GeneID" id="19319953"/>
<feature type="region of interest" description="Disordered" evidence="2">
    <location>
        <begin position="419"/>
        <end position="438"/>
    </location>
</feature>
<dbReference type="GO" id="GO:0000776">
    <property type="term" value="C:kinetochore"/>
    <property type="evidence" value="ECO:0007669"/>
    <property type="project" value="InterPro"/>
</dbReference>
<sequence>MPPAASPNKTRTRASTRRRSSQPRAASQQPPQPDDDHDDQKEALQAPLQTISATADDNGQHEDDLKSIIAETKTILASLGPAISSSRSPQREPLTAFEIAPEHLSLHTIRDQLLSKSDRKRSLFGANGGPDDLESPSKRRRSSLSQIMGEGDLDIDWATYKDWPEGVVEEESMMLDYFRKLKFIYLEQETKMRFLADVQDDIETGTEATVYSAADVAERERVAKSLKSQLVEAKSLVRSLRAEVDAAAEQLVQPWQQVEQESKEAERLIKEIGDMELELAKIRAQSHGKGNIAAIAGREGPLTTAEAEEVCDAQIQEMTTLEEQTTKAQQSIETTKKQLVTSLKSLDRLNAERSTAEKYAAEAKLGMGRDGGRDLETEQLCATHTATLALLRSLLGIEQIEAVDADQIKLVYRVPAAEEAPKGAKGPKRRSKTSTSGAEGTVTILLRFEEVGGRVAGVEIRTDKDEEVELSEAAASRLRALQEANDVPLMVQEVLSAF</sequence>
<evidence type="ECO:0000313" key="5">
    <source>
        <dbReference type="Proteomes" id="UP000053664"/>
    </source>
</evidence>
<dbReference type="PANTHER" id="PTHR37329">
    <property type="entry name" value="KINETOCHORE PROTEIN SOS7"/>
    <property type="match status" value="1"/>
</dbReference>
<dbReference type="PANTHER" id="PTHR37329:SF1">
    <property type="entry name" value="KINETOCHORE PROTEIN SOS7"/>
    <property type="match status" value="1"/>
</dbReference>
<dbReference type="RefSeq" id="XP_007881597.1">
    <property type="nucleotide sequence ID" value="XM_007883406.1"/>
</dbReference>
<dbReference type="GO" id="GO:0034501">
    <property type="term" value="P:protein localization to kinetochore"/>
    <property type="evidence" value="ECO:0007669"/>
    <property type="project" value="InterPro"/>
</dbReference>
<dbReference type="eggNOG" id="ENOG502S6XI">
    <property type="taxonomic scope" value="Eukaryota"/>
</dbReference>
<evidence type="ECO:0000259" key="3">
    <source>
        <dbReference type="Pfam" id="PF20882"/>
    </source>
</evidence>
<feature type="domain" description="Kinetochore protein Sos7 coiled-coil" evidence="3">
    <location>
        <begin position="176"/>
        <end position="254"/>
    </location>
</feature>
<reference evidence="4 5" key="1">
    <citation type="journal article" date="2013" name="Plant Cell">
        <title>The transition from a phytopathogenic smut ancestor to an anamorphic biocontrol agent deciphered by comparative whole-genome analysis.</title>
        <authorList>
            <person name="Lefebvre F."/>
            <person name="Joly D.L."/>
            <person name="Labbe C."/>
            <person name="Teichmann B."/>
            <person name="Linning R."/>
            <person name="Belzile F."/>
            <person name="Bakkeren G."/>
            <person name="Belanger R.R."/>
        </authorList>
    </citation>
    <scope>NUCLEOTIDE SEQUENCE [LARGE SCALE GENOMIC DNA]</scope>
    <source>
        <strain evidence="4 5">PF-1</strain>
    </source>
</reference>
<accession>A0A061H2D4</accession>
<proteinExistence type="predicted"/>
<dbReference type="KEGG" id="pfp:PFL1_05870"/>
<evidence type="ECO:0000256" key="2">
    <source>
        <dbReference type="SAM" id="MobiDB-lite"/>
    </source>
</evidence>
<dbReference type="Pfam" id="PF20882">
    <property type="entry name" value="Sos7"/>
    <property type="match status" value="1"/>
</dbReference>
<feature type="region of interest" description="Disordered" evidence="2">
    <location>
        <begin position="1"/>
        <end position="66"/>
    </location>
</feature>
<evidence type="ECO:0000313" key="4">
    <source>
        <dbReference type="EMBL" id="EPQ26548.1"/>
    </source>
</evidence>
<dbReference type="InterPro" id="IPR048781">
    <property type="entry name" value="Sos7_CC"/>
</dbReference>
<dbReference type="HOGENOM" id="CLU_044249_0_0_1"/>
<feature type="region of interest" description="Disordered" evidence="2">
    <location>
        <begin position="121"/>
        <end position="145"/>
    </location>
</feature>